<dbReference type="PANTHER" id="PTHR24413">
    <property type="entry name" value="SPECKLE-TYPE POZ PROTEIN"/>
    <property type="match status" value="1"/>
</dbReference>
<dbReference type="SUPFAM" id="SSF54695">
    <property type="entry name" value="POZ domain"/>
    <property type="match status" value="1"/>
</dbReference>
<dbReference type="Proteomes" id="UP000789342">
    <property type="component" value="Unassembled WGS sequence"/>
</dbReference>
<dbReference type="SMART" id="SM00225">
    <property type="entry name" value="BTB"/>
    <property type="match status" value="1"/>
</dbReference>
<dbReference type="AlphaFoldDB" id="A0A9N9BD00"/>
<protein>
    <submittedName>
        <fullName evidence="2">14359_t:CDS:1</fullName>
    </submittedName>
</protein>
<sequence length="190" mass="22245">MSNLETTNSEGFDVIIKVGEKPNEKEFKAKKSILTSKSEYYKISLTENWERKENGYFISVMPHISPSVFEVLLKYINTGDISVENNKVSLVDILIASDELQISGAYPELERRLLKNKSSWKPSEIFTVLQLDHLDHLTTLYNSSIELICRKPKKFFESEYFFKMKEAPLIKILKCDDLELEKYEIWEYLI</sequence>
<evidence type="ECO:0000259" key="1">
    <source>
        <dbReference type="PROSITE" id="PS50097"/>
    </source>
</evidence>
<organism evidence="2 3">
    <name type="scientific">Acaulospora morrowiae</name>
    <dbReference type="NCBI Taxonomy" id="94023"/>
    <lineage>
        <taxon>Eukaryota</taxon>
        <taxon>Fungi</taxon>
        <taxon>Fungi incertae sedis</taxon>
        <taxon>Mucoromycota</taxon>
        <taxon>Glomeromycotina</taxon>
        <taxon>Glomeromycetes</taxon>
        <taxon>Diversisporales</taxon>
        <taxon>Acaulosporaceae</taxon>
        <taxon>Acaulospora</taxon>
    </lineage>
</organism>
<gene>
    <name evidence="2" type="ORF">AMORRO_LOCUS6037</name>
</gene>
<comment type="caution">
    <text evidence="2">The sequence shown here is derived from an EMBL/GenBank/DDBJ whole genome shotgun (WGS) entry which is preliminary data.</text>
</comment>
<dbReference type="CDD" id="cd18186">
    <property type="entry name" value="BTB_POZ_ZBTB_KLHL-like"/>
    <property type="match status" value="1"/>
</dbReference>
<dbReference type="InterPro" id="IPR000210">
    <property type="entry name" value="BTB/POZ_dom"/>
</dbReference>
<keyword evidence="3" id="KW-1185">Reference proteome</keyword>
<dbReference type="Gene3D" id="3.30.710.10">
    <property type="entry name" value="Potassium Channel Kv1.1, Chain A"/>
    <property type="match status" value="1"/>
</dbReference>
<dbReference type="PROSITE" id="PS50097">
    <property type="entry name" value="BTB"/>
    <property type="match status" value="1"/>
</dbReference>
<proteinExistence type="predicted"/>
<feature type="non-terminal residue" evidence="2">
    <location>
        <position position="1"/>
    </location>
</feature>
<dbReference type="OrthoDB" id="408604at2759"/>
<dbReference type="InterPro" id="IPR011333">
    <property type="entry name" value="SKP1/BTB/POZ_sf"/>
</dbReference>
<evidence type="ECO:0000313" key="2">
    <source>
        <dbReference type="EMBL" id="CAG8561420.1"/>
    </source>
</evidence>
<dbReference type="Gene3D" id="1.25.40.420">
    <property type="match status" value="1"/>
</dbReference>
<feature type="domain" description="BTB" evidence="1">
    <location>
        <begin position="12"/>
        <end position="85"/>
    </location>
</feature>
<name>A0A9N9BD00_9GLOM</name>
<dbReference type="EMBL" id="CAJVPV010003861">
    <property type="protein sequence ID" value="CAG8561420.1"/>
    <property type="molecule type" value="Genomic_DNA"/>
</dbReference>
<dbReference type="Pfam" id="PF00651">
    <property type="entry name" value="BTB"/>
    <property type="match status" value="1"/>
</dbReference>
<accession>A0A9N9BD00</accession>
<evidence type="ECO:0000313" key="3">
    <source>
        <dbReference type="Proteomes" id="UP000789342"/>
    </source>
</evidence>
<reference evidence="2" key="1">
    <citation type="submission" date="2021-06" db="EMBL/GenBank/DDBJ databases">
        <authorList>
            <person name="Kallberg Y."/>
            <person name="Tangrot J."/>
            <person name="Rosling A."/>
        </authorList>
    </citation>
    <scope>NUCLEOTIDE SEQUENCE</scope>
    <source>
        <strain evidence="2">CL551</strain>
    </source>
</reference>